<feature type="transmembrane region" description="Helical" evidence="6">
    <location>
        <begin position="41"/>
        <end position="60"/>
    </location>
</feature>
<dbReference type="InterPro" id="IPR027379">
    <property type="entry name" value="CLS_N"/>
</dbReference>
<proteinExistence type="predicted"/>
<evidence type="ECO:0000256" key="1">
    <source>
        <dbReference type="ARBA" id="ARBA00004651"/>
    </source>
</evidence>
<gene>
    <name evidence="8" type="ORF">ENS29_05365</name>
</gene>
<keyword evidence="3 6" id="KW-0812">Transmembrane</keyword>
<evidence type="ECO:0000256" key="2">
    <source>
        <dbReference type="ARBA" id="ARBA00022475"/>
    </source>
</evidence>
<evidence type="ECO:0000256" key="6">
    <source>
        <dbReference type="SAM" id="Phobius"/>
    </source>
</evidence>
<sequence>MIMDLQTIKTVFLIVAPFFVLTMIAVIHASQREYATLRQKVIWMLVAAIPFFGFVVYFLIGRRKARRSP</sequence>
<comment type="subcellular location">
    <subcellularLocation>
        <location evidence="1">Cell membrane</location>
        <topology evidence="1">Multi-pass membrane protein</topology>
    </subcellularLocation>
</comment>
<reference evidence="8" key="1">
    <citation type="journal article" date="2020" name="mSystems">
        <title>Genome- and Community-Level Interaction Insights into Carbon Utilization and Element Cycling Functions of Hydrothermarchaeota in Hydrothermal Sediment.</title>
        <authorList>
            <person name="Zhou Z."/>
            <person name="Liu Y."/>
            <person name="Xu W."/>
            <person name="Pan J."/>
            <person name="Luo Z.H."/>
            <person name="Li M."/>
        </authorList>
    </citation>
    <scope>NUCLEOTIDE SEQUENCE [LARGE SCALE GENOMIC DNA]</scope>
    <source>
        <strain evidence="8">SpSt-477</strain>
    </source>
</reference>
<evidence type="ECO:0000259" key="7">
    <source>
        <dbReference type="Pfam" id="PF13396"/>
    </source>
</evidence>
<keyword evidence="5 6" id="KW-0472">Membrane</keyword>
<feature type="transmembrane region" description="Helical" evidence="6">
    <location>
        <begin position="12"/>
        <end position="29"/>
    </location>
</feature>
<dbReference type="Pfam" id="PF13396">
    <property type="entry name" value="PLDc_N"/>
    <property type="match status" value="1"/>
</dbReference>
<keyword evidence="4 6" id="KW-1133">Transmembrane helix</keyword>
<comment type="caution">
    <text evidence="8">The sequence shown here is derived from an EMBL/GenBank/DDBJ whole genome shotgun (WGS) entry which is preliminary data.</text>
</comment>
<dbReference type="GO" id="GO:0005886">
    <property type="term" value="C:plasma membrane"/>
    <property type="evidence" value="ECO:0007669"/>
    <property type="project" value="UniProtKB-SubCell"/>
</dbReference>
<organism evidence="8">
    <name type="scientific">Desulfatirhabdium butyrativorans</name>
    <dbReference type="NCBI Taxonomy" id="340467"/>
    <lineage>
        <taxon>Bacteria</taxon>
        <taxon>Pseudomonadati</taxon>
        <taxon>Thermodesulfobacteriota</taxon>
        <taxon>Desulfobacteria</taxon>
        <taxon>Desulfobacterales</taxon>
        <taxon>Desulfatirhabdiaceae</taxon>
        <taxon>Desulfatirhabdium</taxon>
    </lineage>
</organism>
<evidence type="ECO:0000256" key="3">
    <source>
        <dbReference type="ARBA" id="ARBA00022692"/>
    </source>
</evidence>
<feature type="domain" description="Cardiolipin synthase N-terminal" evidence="7">
    <location>
        <begin position="20"/>
        <end position="62"/>
    </location>
</feature>
<evidence type="ECO:0000256" key="5">
    <source>
        <dbReference type="ARBA" id="ARBA00023136"/>
    </source>
</evidence>
<evidence type="ECO:0000256" key="4">
    <source>
        <dbReference type="ARBA" id="ARBA00022989"/>
    </source>
</evidence>
<dbReference type="EMBL" id="DSUH01000122">
    <property type="protein sequence ID" value="HGU32267.1"/>
    <property type="molecule type" value="Genomic_DNA"/>
</dbReference>
<accession>A0A7C4MNW5</accession>
<dbReference type="AlphaFoldDB" id="A0A7C4MNW5"/>
<name>A0A7C4MNW5_9BACT</name>
<keyword evidence="2" id="KW-1003">Cell membrane</keyword>
<protein>
    <recommendedName>
        <fullName evidence="7">Cardiolipin synthase N-terminal domain-containing protein</fullName>
    </recommendedName>
</protein>
<evidence type="ECO:0000313" key="8">
    <source>
        <dbReference type="EMBL" id="HGU32267.1"/>
    </source>
</evidence>